<evidence type="ECO:0000259" key="6">
    <source>
        <dbReference type="SMART" id="SM00839"/>
    </source>
</evidence>
<evidence type="ECO:0000256" key="3">
    <source>
        <dbReference type="ARBA" id="ARBA00023002"/>
    </source>
</evidence>
<dbReference type="InterPro" id="IPR006096">
    <property type="entry name" value="Glu/Leu/Phe/Val/Trp_DH_C"/>
</dbReference>
<gene>
    <name evidence="7" type="primary">gdhA</name>
    <name evidence="7" type="ORF">GCM10009655_10990</name>
</gene>
<evidence type="ECO:0000256" key="1">
    <source>
        <dbReference type="ARBA" id="ARBA00006382"/>
    </source>
</evidence>
<feature type="domain" description="Glutamate/phenylalanine/leucine/valine/L-tryptophan dehydrogenase C-terminal" evidence="6">
    <location>
        <begin position="207"/>
        <end position="447"/>
    </location>
</feature>
<dbReference type="InterPro" id="IPR033922">
    <property type="entry name" value="NAD_bind_Glu_DH"/>
</dbReference>
<dbReference type="Gene3D" id="3.40.50.720">
    <property type="entry name" value="NAD(P)-binding Rossmann-like Domain"/>
    <property type="match status" value="1"/>
</dbReference>
<protein>
    <recommendedName>
        <fullName evidence="4">Glutamate dehydrogenase</fullName>
    </recommendedName>
</protein>
<accession>A0ABN1VJ10</accession>
<dbReference type="Gene3D" id="1.10.285.10">
    <property type="entry name" value="Glutamate Dehydrogenase, chain A, domain 3"/>
    <property type="match status" value="2"/>
</dbReference>
<evidence type="ECO:0000313" key="8">
    <source>
        <dbReference type="Proteomes" id="UP001500943"/>
    </source>
</evidence>
<comment type="subunit">
    <text evidence="2">Homohexamer.</text>
</comment>
<name>A0ABN1VJ10_9MICO</name>
<dbReference type="SUPFAM" id="SSF53223">
    <property type="entry name" value="Aminoacid dehydrogenase-like, N-terminal domain"/>
    <property type="match status" value="1"/>
</dbReference>
<comment type="similarity">
    <text evidence="1 4 5">Belongs to the Glu/Leu/Phe/Val dehydrogenases family.</text>
</comment>
<dbReference type="InterPro" id="IPR036291">
    <property type="entry name" value="NAD(P)-bd_dom_sf"/>
</dbReference>
<evidence type="ECO:0000256" key="5">
    <source>
        <dbReference type="RuleBase" id="RU004417"/>
    </source>
</evidence>
<dbReference type="Pfam" id="PF02812">
    <property type="entry name" value="ELFV_dehydrog_N"/>
    <property type="match status" value="1"/>
</dbReference>
<dbReference type="EMBL" id="BAAAKW010000020">
    <property type="protein sequence ID" value="GAA1213558.1"/>
    <property type="molecule type" value="Genomic_DNA"/>
</dbReference>
<dbReference type="Gene3D" id="3.40.50.10860">
    <property type="entry name" value="Leucine Dehydrogenase, chain A, domain 1"/>
    <property type="match status" value="1"/>
</dbReference>
<dbReference type="RefSeq" id="WP_343923941.1">
    <property type="nucleotide sequence ID" value="NZ_BAAAKW010000020.1"/>
</dbReference>
<organism evidence="7 8">
    <name type="scientific">Rhodoglobus aureus</name>
    <dbReference type="NCBI Taxonomy" id="191497"/>
    <lineage>
        <taxon>Bacteria</taxon>
        <taxon>Bacillati</taxon>
        <taxon>Actinomycetota</taxon>
        <taxon>Actinomycetes</taxon>
        <taxon>Micrococcales</taxon>
        <taxon>Microbacteriaceae</taxon>
        <taxon>Rhodoglobus</taxon>
    </lineage>
</organism>
<dbReference type="PIRSF" id="PIRSF000185">
    <property type="entry name" value="Glu_DH"/>
    <property type="match status" value="1"/>
</dbReference>
<dbReference type="PANTHER" id="PTHR43571:SF1">
    <property type="entry name" value="NADP-SPECIFIC GLUTAMATE DEHYDROGENASE 1-RELATED"/>
    <property type="match status" value="1"/>
</dbReference>
<dbReference type="PANTHER" id="PTHR43571">
    <property type="entry name" value="NADP-SPECIFIC GLUTAMATE DEHYDROGENASE 1-RELATED"/>
    <property type="match status" value="1"/>
</dbReference>
<dbReference type="Pfam" id="PF00208">
    <property type="entry name" value="ELFV_dehydrog"/>
    <property type="match status" value="1"/>
</dbReference>
<dbReference type="SMART" id="SM00839">
    <property type="entry name" value="ELFV_dehydrog"/>
    <property type="match status" value="1"/>
</dbReference>
<comment type="caution">
    <text evidence="7">The sequence shown here is derived from an EMBL/GenBank/DDBJ whole genome shotgun (WGS) entry which is preliminary data.</text>
</comment>
<dbReference type="InterPro" id="IPR006095">
    <property type="entry name" value="Glu/Leu/Phe/Val/Trp_DH"/>
</dbReference>
<keyword evidence="8" id="KW-1185">Reference proteome</keyword>
<evidence type="ECO:0000313" key="7">
    <source>
        <dbReference type="EMBL" id="GAA1213558.1"/>
    </source>
</evidence>
<dbReference type="SUPFAM" id="SSF51735">
    <property type="entry name" value="NAD(P)-binding Rossmann-fold domains"/>
    <property type="match status" value="1"/>
</dbReference>
<dbReference type="Proteomes" id="UP001500943">
    <property type="component" value="Unassembled WGS sequence"/>
</dbReference>
<dbReference type="InterPro" id="IPR014362">
    <property type="entry name" value="Glu_DH"/>
</dbReference>
<evidence type="ECO:0000256" key="4">
    <source>
        <dbReference type="PIRNR" id="PIRNR000185"/>
    </source>
</evidence>
<dbReference type="PRINTS" id="PR00082">
    <property type="entry name" value="GLFDHDRGNASE"/>
</dbReference>
<sequence>MSLQFSPAINRVHAEALHRNTGEPEFHQALLEVLESIVPVLDRHPEFIEAGILDRLVEPERQIMFRVPWHDDSGTVRVNRGFRVQFNSALGPYKGGLRFHPSVNLGIVKFLGFEQIFKNALTGQGIGGAKGGSDFDPHGKSDAEVMRFSQSFMSELYRHLGEHTDVPAGDIGVGAREIGFLFGQYRRLTNRHESGMFTGKGIQWGGAEVRTEATGYGTVFFAQEMLAVRDDGLDGKTAAVSGSGNVAIYAIEKLQQLGAIPITASDSGGYIVDAAGIDLSLLKQIKEVERGRISDYAERRHDARYISGGSVWDVPVELAFPCATQNELNLNDALSLLKNGLTLVAEGANMPCTPDAVEAFQNADVLFAPGKAANAGGVATSALEMSQNASRQRWDFLSSEDKLREIMHGVHASAYEAAELYGHPGDYVVGANAAGFKRVADAMLAQGVI</sequence>
<proteinExistence type="inferred from homology"/>
<dbReference type="CDD" id="cd05313">
    <property type="entry name" value="NAD_bind_2_Glu_DH"/>
    <property type="match status" value="1"/>
</dbReference>
<reference evidence="7 8" key="1">
    <citation type="journal article" date="2019" name="Int. J. Syst. Evol. Microbiol.">
        <title>The Global Catalogue of Microorganisms (GCM) 10K type strain sequencing project: providing services to taxonomists for standard genome sequencing and annotation.</title>
        <authorList>
            <consortium name="The Broad Institute Genomics Platform"/>
            <consortium name="The Broad Institute Genome Sequencing Center for Infectious Disease"/>
            <person name="Wu L."/>
            <person name="Ma J."/>
        </authorList>
    </citation>
    <scope>NUCLEOTIDE SEQUENCE [LARGE SCALE GENOMIC DNA]</scope>
    <source>
        <strain evidence="7 8">JCM 12762</strain>
    </source>
</reference>
<dbReference type="InterPro" id="IPR050724">
    <property type="entry name" value="Glu_Leu_Phe_Val_DH"/>
</dbReference>
<keyword evidence="3 4" id="KW-0560">Oxidoreductase</keyword>
<dbReference type="NCBIfam" id="NF006929">
    <property type="entry name" value="PRK09414.1"/>
    <property type="match status" value="1"/>
</dbReference>
<evidence type="ECO:0000256" key="2">
    <source>
        <dbReference type="ARBA" id="ARBA00011643"/>
    </source>
</evidence>
<dbReference type="InterPro" id="IPR006097">
    <property type="entry name" value="Glu/Leu/Phe/Val/Trp_DH_dimer"/>
</dbReference>
<dbReference type="InterPro" id="IPR046346">
    <property type="entry name" value="Aminoacid_DH-like_N_sf"/>
</dbReference>